<organism evidence="1">
    <name type="scientific">freshwater metagenome</name>
    <dbReference type="NCBI Taxonomy" id="449393"/>
    <lineage>
        <taxon>unclassified sequences</taxon>
        <taxon>metagenomes</taxon>
        <taxon>ecological metagenomes</taxon>
    </lineage>
</organism>
<protein>
    <submittedName>
        <fullName evidence="1">Unannotated protein</fullName>
    </submittedName>
</protein>
<gene>
    <name evidence="1" type="ORF">UFOPK2872_00551</name>
</gene>
<dbReference type="AlphaFoldDB" id="A0A6J6USM0"/>
<sequence>MEQNSLTKCDGPCLVLVATYNRLGEVRNNFVVTVQDGERFEHGVLCCDLVDTRGVLVAPATVWLTDHDGEVIFCSCLWSLLGATDRNCNC</sequence>
<dbReference type="EMBL" id="CAEZZM010000049">
    <property type="protein sequence ID" value="CAB4762028.1"/>
    <property type="molecule type" value="Genomic_DNA"/>
</dbReference>
<accession>A0A6J6USM0</accession>
<reference evidence="1" key="1">
    <citation type="submission" date="2020-05" db="EMBL/GenBank/DDBJ databases">
        <authorList>
            <person name="Chiriac C."/>
            <person name="Salcher M."/>
            <person name="Ghai R."/>
            <person name="Kavagutti S V."/>
        </authorList>
    </citation>
    <scope>NUCLEOTIDE SEQUENCE</scope>
</reference>
<evidence type="ECO:0000313" key="1">
    <source>
        <dbReference type="EMBL" id="CAB4762028.1"/>
    </source>
</evidence>
<name>A0A6J6USM0_9ZZZZ</name>
<proteinExistence type="predicted"/>